<evidence type="ECO:0000313" key="2">
    <source>
        <dbReference type="Proteomes" id="UP000008209"/>
    </source>
</evidence>
<evidence type="ECO:0000313" key="1">
    <source>
        <dbReference type="EMBL" id="ADV56260.1"/>
    </source>
</evidence>
<dbReference type="AlphaFoldDB" id="E6XGY7"/>
<gene>
    <name evidence="1" type="ordered locus">Sput200_3894</name>
</gene>
<name>E6XGY7_SHEP2</name>
<organism evidence="1 2">
    <name type="scientific">Shewanella putrefaciens (strain 200)</name>
    <dbReference type="NCBI Taxonomy" id="399804"/>
    <lineage>
        <taxon>Bacteria</taxon>
        <taxon>Pseudomonadati</taxon>
        <taxon>Pseudomonadota</taxon>
        <taxon>Gammaproteobacteria</taxon>
        <taxon>Alteromonadales</taxon>
        <taxon>Shewanellaceae</taxon>
        <taxon>Shewanella</taxon>
    </lineage>
</organism>
<sequence length="116" mass="13627">MFLADKILELFTFLKSVSDEIIPELSKIHLAGWNGSENPLDVFLAGEFEEWQSWQSKQNFNREYIVSLIQLPEPDTWLFVGVYHSISSSWNKDHYDYVTKQIEAFEPYSGRLKVSY</sequence>
<dbReference type="HOGENOM" id="CLU_2095199_0_0_6"/>
<dbReference type="Proteomes" id="UP000008209">
    <property type="component" value="Chromosome"/>
</dbReference>
<dbReference type="KEGG" id="shp:Sput200_3894"/>
<accession>E6XGY7</accession>
<reference evidence="1 2" key="1">
    <citation type="submission" date="2011-01" db="EMBL/GenBank/DDBJ databases">
        <title>Complete sequence of Shewanella putrefaciens 200.</title>
        <authorList>
            <consortium name="US DOE Joint Genome Institute"/>
            <person name="Lucas S."/>
            <person name="Copeland A."/>
            <person name="Lapidus A."/>
            <person name="Cheng J.-F."/>
            <person name="Bruce D."/>
            <person name="Goodwin L."/>
            <person name="Pitluck S."/>
            <person name="Munk A.C."/>
            <person name="Detter J.C."/>
            <person name="Han C."/>
            <person name="Tapia R."/>
            <person name="Land M."/>
            <person name="Hauser L."/>
            <person name="Chang Y.-J."/>
            <person name="Jeffries C."/>
            <person name="Kyrpides N."/>
            <person name="Ivanova N."/>
            <person name="Mikhailova N."/>
            <person name="Kolker E."/>
            <person name="Lawrence C."/>
            <person name="McCue L.A."/>
            <person name="DiChristina T."/>
            <person name="Nealson K."/>
            <person name="Fredrickson J.K."/>
            <person name="Woyke T."/>
        </authorList>
    </citation>
    <scope>NUCLEOTIDE SEQUENCE [LARGE SCALE GENOMIC DNA]</scope>
    <source>
        <strain evidence="1 2">200</strain>
    </source>
</reference>
<dbReference type="EMBL" id="CP002457">
    <property type="protein sequence ID" value="ADV56260.1"/>
    <property type="molecule type" value="Genomic_DNA"/>
</dbReference>
<proteinExistence type="predicted"/>
<dbReference type="OrthoDB" id="89044at2"/>
<protein>
    <submittedName>
        <fullName evidence="1">Uncharacterized protein</fullName>
    </submittedName>
</protein>